<keyword evidence="2" id="KW-1185">Reference proteome</keyword>
<name>A0ACB8A3U1_9AGAM</name>
<gene>
    <name evidence="1" type="ORF">BJ138DRAFT_1013895</name>
</gene>
<reference evidence="1" key="1">
    <citation type="journal article" date="2021" name="New Phytol.">
        <title>Evolutionary innovations through gain and loss of genes in the ectomycorrhizal Boletales.</title>
        <authorList>
            <person name="Wu G."/>
            <person name="Miyauchi S."/>
            <person name="Morin E."/>
            <person name="Kuo A."/>
            <person name="Drula E."/>
            <person name="Varga T."/>
            <person name="Kohler A."/>
            <person name="Feng B."/>
            <person name="Cao Y."/>
            <person name="Lipzen A."/>
            <person name="Daum C."/>
            <person name="Hundley H."/>
            <person name="Pangilinan J."/>
            <person name="Johnson J."/>
            <person name="Barry K."/>
            <person name="LaButti K."/>
            <person name="Ng V."/>
            <person name="Ahrendt S."/>
            <person name="Min B."/>
            <person name="Choi I.G."/>
            <person name="Park H."/>
            <person name="Plett J.M."/>
            <person name="Magnuson J."/>
            <person name="Spatafora J.W."/>
            <person name="Nagy L.G."/>
            <person name="Henrissat B."/>
            <person name="Grigoriev I.V."/>
            <person name="Yang Z.L."/>
            <person name="Xu J."/>
            <person name="Martin F.M."/>
        </authorList>
    </citation>
    <scope>NUCLEOTIDE SEQUENCE</scope>
    <source>
        <strain evidence="1">ATCC 28755</strain>
    </source>
</reference>
<protein>
    <submittedName>
        <fullName evidence="1">Uncharacterized protein</fullName>
    </submittedName>
</protein>
<dbReference type="EMBL" id="MU267865">
    <property type="protein sequence ID" value="KAH7907841.1"/>
    <property type="molecule type" value="Genomic_DNA"/>
</dbReference>
<accession>A0ACB8A3U1</accession>
<sequence>MRQKLQSEADAKLRTALENMRYKACTEEDIDFLKTRIVGEHPPNPSLCDPRFHDISIITAWNSQKDRINELGAHRFATDHGQPLIDFFSDDKWAGGDNSMGKAKKNKKQLMHRSNCISQQDQQELWSLSPHTSDHFAGKLQLCVGMPVIIRNNDATELCITKGQEGTVAGWKTSLGSKGQCVLDTLFVTLTTPPTDVQIDGLPLNIVPISKTTKKISVRLENDAVVHIEREQVNILPNFAMTDYSAQGKTRHYNVVDLQHCNNHQSYYTCLSRSASAEGTVIMQAFDRRKITGGASGWLRQEYRMLELLDEITLLKYNNECPEFIQGHRRNSLASLYQQWKGRLYVPCRVPRQIRWNAADPLNIDNGLDNVEWKVVDKKKFLEEKKKVEFINFVPAKGSKPVETTILEKRKAEDELVNPIIKKKTPSSIFGTEMAENQVGLKWDSVNYSCAYDSLFTILFHIWFASPHKWNKHMKHFTEFTDLLLKGFQQTIVSTVSIEEVRDNVRYSLNKYNDENFPLGPSLTSVSELAHTMLGTEQDSFAWIRCENCSAKVPTGKKINHIYCPIVNSASSTADWLTLKWFTQPCNATLCSSCNNIVHGQWQSDTPPKMLMLDIFSQQLSISHQVCVKGNKLNTKLHLKGVIYYKDKHFTSIVIDSLEHVWYHDGMTSPKLVNCNVDLSALSPSMLMSRNGSSACLVIYSRLL</sequence>
<evidence type="ECO:0000313" key="2">
    <source>
        <dbReference type="Proteomes" id="UP000790377"/>
    </source>
</evidence>
<organism evidence="1 2">
    <name type="scientific">Hygrophoropsis aurantiaca</name>
    <dbReference type="NCBI Taxonomy" id="72124"/>
    <lineage>
        <taxon>Eukaryota</taxon>
        <taxon>Fungi</taxon>
        <taxon>Dikarya</taxon>
        <taxon>Basidiomycota</taxon>
        <taxon>Agaricomycotina</taxon>
        <taxon>Agaricomycetes</taxon>
        <taxon>Agaricomycetidae</taxon>
        <taxon>Boletales</taxon>
        <taxon>Coniophorineae</taxon>
        <taxon>Hygrophoropsidaceae</taxon>
        <taxon>Hygrophoropsis</taxon>
    </lineage>
</organism>
<evidence type="ECO:0000313" key="1">
    <source>
        <dbReference type="EMBL" id="KAH7907841.1"/>
    </source>
</evidence>
<comment type="caution">
    <text evidence="1">The sequence shown here is derived from an EMBL/GenBank/DDBJ whole genome shotgun (WGS) entry which is preliminary data.</text>
</comment>
<proteinExistence type="predicted"/>
<dbReference type="Proteomes" id="UP000790377">
    <property type="component" value="Unassembled WGS sequence"/>
</dbReference>